<dbReference type="SUPFAM" id="SSF53163">
    <property type="entry name" value="HybD-like"/>
    <property type="match status" value="1"/>
</dbReference>
<dbReference type="PRINTS" id="PR00446">
    <property type="entry name" value="HYDRGNUPTAKE"/>
</dbReference>
<dbReference type="GO" id="GO:0004190">
    <property type="term" value="F:aspartic-type endopeptidase activity"/>
    <property type="evidence" value="ECO:0007669"/>
    <property type="project" value="UniProtKB-KW"/>
</dbReference>
<dbReference type="Pfam" id="PF01750">
    <property type="entry name" value="HycI"/>
    <property type="match status" value="1"/>
</dbReference>
<dbReference type="NCBIfam" id="TIGR00072">
    <property type="entry name" value="hydrog_prot"/>
    <property type="match status" value="1"/>
</dbReference>
<gene>
    <name evidence="5" type="ORF">SAMN05216466_108195</name>
</gene>
<dbReference type="OrthoDB" id="9808862at2"/>
<proteinExistence type="inferred from homology"/>
<keyword evidence="2 5" id="KW-0645">Protease</keyword>
<organism evidence="5 6">
    <name type="scientific">Paraburkholderia phenazinium</name>
    <dbReference type="NCBI Taxonomy" id="60549"/>
    <lineage>
        <taxon>Bacteria</taxon>
        <taxon>Pseudomonadati</taxon>
        <taxon>Pseudomonadota</taxon>
        <taxon>Betaproteobacteria</taxon>
        <taxon>Burkholderiales</taxon>
        <taxon>Burkholderiaceae</taxon>
        <taxon>Paraburkholderia</taxon>
    </lineage>
</organism>
<protein>
    <submittedName>
        <fullName evidence="5">Hydrogenase maturation protease</fullName>
    </submittedName>
</protein>
<accession>A0A1G8B2C6</accession>
<dbReference type="PANTHER" id="PTHR30302:SF1">
    <property type="entry name" value="HYDROGENASE 2 MATURATION PROTEASE"/>
    <property type="match status" value="1"/>
</dbReference>
<evidence type="ECO:0000313" key="6">
    <source>
        <dbReference type="Proteomes" id="UP000199706"/>
    </source>
</evidence>
<evidence type="ECO:0000256" key="4">
    <source>
        <dbReference type="ARBA" id="ARBA00022801"/>
    </source>
</evidence>
<dbReference type="GO" id="GO:0008047">
    <property type="term" value="F:enzyme activator activity"/>
    <property type="evidence" value="ECO:0007669"/>
    <property type="project" value="InterPro"/>
</dbReference>
<sequence>MSGILVAGIGNVFLGDDGFGVEVVRRLEARGGAPFRTDGTAEVRVVDFGIRGIDLCYALLDGVDAAILIDATQRGGAPGTLYLIEPSRDETEGAAADPYAPPVLMSPHEMDPVKVLQTVRMLGGGCEDIVVLGCEPADFGFEHGEEGRMGLSPVVGAVVDQAADMVETLIAQTMERLSLRTV</sequence>
<dbReference type="PANTHER" id="PTHR30302">
    <property type="entry name" value="HYDROGENASE 1 MATURATION PROTEASE"/>
    <property type="match status" value="1"/>
</dbReference>
<dbReference type="Gene3D" id="3.40.50.1450">
    <property type="entry name" value="HybD-like"/>
    <property type="match status" value="1"/>
</dbReference>
<dbReference type="InterPro" id="IPR000671">
    <property type="entry name" value="Peptidase_A31"/>
</dbReference>
<comment type="similarity">
    <text evidence="1">Belongs to the peptidase A31 family.</text>
</comment>
<dbReference type="InterPro" id="IPR023430">
    <property type="entry name" value="Pept_HybD-like_dom_sf"/>
</dbReference>
<reference evidence="5 6" key="1">
    <citation type="submission" date="2016-10" db="EMBL/GenBank/DDBJ databases">
        <authorList>
            <person name="de Groot N.N."/>
        </authorList>
    </citation>
    <scope>NUCLEOTIDE SEQUENCE [LARGE SCALE GENOMIC DNA]</scope>
    <source>
        <strain evidence="5 6">LMG 2247</strain>
    </source>
</reference>
<dbReference type="RefSeq" id="WP_090686171.1">
    <property type="nucleotide sequence ID" value="NZ_CADERL010000011.1"/>
</dbReference>
<dbReference type="Proteomes" id="UP000199706">
    <property type="component" value="Unassembled WGS sequence"/>
</dbReference>
<dbReference type="EMBL" id="FNCJ01000008">
    <property type="protein sequence ID" value="SDH27265.1"/>
    <property type="molecule type" value="Genomic_DNA"/>
</dbReference>
<dbReference type="CDD" id="cd06068">
    <property type="entry name" value="H2MP_like-1"/>
    <property type="match status" value="1"/>
</dbReference>
<keyword evidence="4" id="KW-0378">Hydrolase</keyword>
<name>A0A1G8B2C6_9BURK</name>
<evidence type="ECO:0000256" key="3">
    <source>
        <dbReference type="ARBA" id="ARBA00022750"/>
    </source>
</evidence>
<dbReference type="AlphaFoldDB" id="A0A1G8B2C6"/>
<evidence type="ECO:0000256" key="1">
    <source>
        <dbReference type="ARBA" id="ARBA00006814"/>
    </source>
</evidence>
<keyword evidence="3" id="KW-0064">Aspartyl protease</keyword>
<evidence type="ECO:0000313" key="5">
    <source>
        <dbReference type="EMBL" id="SDH27265.1"/>
    </source>
</evidence>
<evidence type="ECO:0000256" key="2">
    <source>
        <dbReference type="ARBA" id="ARBA00022670"/>
    </source>
</evidence>
<dbReference type="GO" id="GO:0016485">
    <property type="term" value="P:protein processing"/>
    <property type="evidence" value="ECO:0007669"/>
    <property type="project" value="TreeGrafter"/>
</dbReference>